<name>A0A0H3PBP7_CAMJJ</name>
<dbReference type="AlphaFoldDB" id="A0A0H3PBP7"/>
<dbReference type="PANTHER" id="PTHR35866">
    <property type="entry name" value="PUTATIVE-RELATED"/>
    <property type="match status" value="1"/>
</dbReference>
<dbReference type="Pfam" id="PF03692">
    <property type="entry name" value="CxxCxxCC"/>
    <property type="match status" value="1"/>
</dbReference>
<dbReference type="EMBL" id="CP000538">
    <property type="protein sequence ID" value="EAQ73096.1"/>
    <property type="molecule type" value="Genomic_DNA"/>
</dbReference>
<evidence type="ECO:0000313" key="2">
    <source>
        <dbReference type="Proteomes" id="UP000000646"/>
    </source>
</evidence>
<dbReference type="InterPro" id="IPR005358">
    <property type="entry name" value="Puta_zinc/iron-chelating_dom"/>
</dbReference>
<reference evidence="2" key="1">
    <citation type="submission" date="2006-12" db="EMBL/GenBank/DDBJ databases">
        <authorList>
            <person name="Fouts D.E."/>
            <person name="Nelson K.E."/>
            <person name="Sebastian Y."/>
        </authorList>
    </citation>
    <scope>NUCLEOTIDE SEQUENCE [LARGE SCALE GENOMIC DNA]</scope>
    <source>
        <strain evidence="2">81-176</strain>
    </source>
</reference>
<protein>
    <recommendedName>
        <fullName evidence="3">YkgJ family cysteine cluster protein</fullName>
    </recommendedName>
</protein>
<gene>
    <name evidence="1" type="ordered locus">CJJ81176_0517</name>
</gene>
<accession>A0A0H3PBP7</accession>
<dbReference type="eggNOG" id="COG0727">
    <property type="taxonomic scope" value="Bacteria"/>
</dbReference>
<proteinExistence type="predicted"/>
<evidence type="ECO:0008006" key="3">
    <source>
        <dbReference type="Google" id="ProtNLM"/>
    </source>
</evidence>
<evidence type="ECO:0000313" key="1">
    <source>
        <dbReference type="EMBL" id="EAQ73096.1"/>
    </source>
</evidence>
<dbReference type="PANTHER" id="PTHR35866:SF1">
    <property type="entry name" value="YKGJ FAMILY CYSTEINE CLUSTER PROTEIN"/>
    <property type="match status" value="1"/>
</dbReference>
<dbReference type="HOGENOM" id="CLU_125010_1_0_7"/>
<sequence>MIFDKNFSYAFDENACEKCGGKCCTGESGNIFASKEELEALRKHLKLESKEFAEKYLRKVGFKMSFKEVEFEDGFACIFFDTQKRNCSIYDFRPKQCRTFPFWEYFKTHQKELEKECIGICYLS</sequence>
<dbReference type="Proteomes" id="UP000000646">
    <property type="component" value="Chromosome"/>
</dbReference>
<dbReference type="KEGG" id="cjj:CJJ81176_0517"/>
<dbReference type="RefSeq" id="WP_002857358.1">
    <property type="nucleotide sequence ID" value="NC_008787.1"/>
</dbReference>
<organism evidence="1 2">
    <name type="scientific">Campylobacter jejuni subsp. jejuni serotype O:23/36 (strain 81-176)</name>
    <dbReference type="NCBI Taxonomy" id="354242"/>
    <lineage>
        <taxon>Bacteria</taxon>
        <taxon>Pseudomonadati</taxon>
        <taxon>Campylobacterota</taxon>
        <taxon>Epsilonproteobacteria</taxon>
        <taxon>Campylobacterales</taxon>
        <taxon>Campylobacteraceae</taxon>
        <taxon>Campylobacter</taxon>
    </lineage>
</organism>